<dbReference type="EMBL" id="WMIB01000001">
    <property type="protein sequence ID" value="MTH52212.1"/>
    <property type="molecule type" value="Genomic_DNA"/>
</dbReference>
<comment type="similarity">
    <text evidence="2 8">Belongs to the prokaryotic riboflavin transporter (P-RFT) (TC 2.A.87) family.</text>
</comment>
<feature type="transmembrane region" description="Helical" evidence="9">
    <location>
        <begin position="82"/>
        <end position="99"/>
    </location>
</feature>
<keyword evidence="6 9" id="KW-1133">Transmembrane helix</keyword>
<evidence type="ECO:0000256" key="7">
    <source>
        <dbReference type="ARBA" id="ARBA00023136"/>
    </source>
</evidence>
<feature type="transmembrane region" description="Helical" evidence="9">
    <location>
        <begin position="149"/>
        <end position="177"/>
    </location>
</feature>
<dbReference type="GO" id="GO:0032217">
    <property type="term" value="F:riboflavin transmembrane transporter activity"/>
    <property type="evidence" value="ECO:0007669"/>
    <property type="project" value="UniProtKB-UniRule"/>
</dbReference>
<keyword evidence="7 8" id="KW-0472">Membrane</keyword>
<evidence type="ECO:0000256" key="3">
    <source>
        <dbReference type="ARBA" id="ARBA00022448"/>
    </source>
</evidence>
<evidence type="ECO:0000256" key="8">
    <source>
        <dbReference type="PIRNR" id="PIRNR037778"/>
    </source>
</evidence>
<dbReference type="Gene3D" id="1.10.1760.20">
    <property type="match status" value="1"/>
</dbReference>
<dbReference type="PANTHER" id="PTHR38438">
    <property type="entry name" value="RIBOFLAVIN TRANSPORTER RIBU"/>
    <property type="match status" value="1"/>
</dbReference>
<reference evidence="10 11" key="1">
    <citation type="journal article" date="2017" name="Int. J. Syst. Evol. Microbiol.">
        <title>Bacillus mangrovi sp. nov., isolated from a sediment sample from a mangrove forest.</title>
        <authorList>
            <person name="Gupta V."/>
            <person name="Singh P.K."/>
            <person name="Korpole S."/>
            <person name="Tanuku N.R.S."/>
            <person name="Pinnaka A.K."/>
        </authorList>
    </citation>
    <scope>NUCLEOTIDE SEQUENCE [LARGE SCALE GENOMIC DNA]</scope>
    <source>
        <strain evidence="10 11">KCTC 33872</strain>
    </source>
</reference>
<feature type="transmembrane region" description="Helical" evidence="9">
    <location>
        <begin position="108"/>
        <end position="129"/>
    </location>
</feature>
<evidence type="ECO:0000313" key="10">
    <source>
        <dbReference type="EMBL" id="MTH52212.1"/>
    </source>
</evidence>
<proteinExistence type="inferred from homology"/>
<evidence type="ECO:0000313" key="11">
    <source>
        <dbReference type="Proteomes" id="UP000434639"/>
    </source>
</evidence>
<dbReference type="Pfam" id="PF12822">
    <property type="entry name" value="ECF_trnsprt"/>
    <property type="match status" value="1"/>
</dbReference>
<evidence type="ECO:0000256" key="2">
    <source>
        <dbReference type="ARBA" id="ARBA00005540"/>
    </source>
</evidence>
<keyword evidence="11" id="KW-1185">Reference proteome</keyword>
<name>A0A7X2V2W3_9BACI</name>
<keyword evidence="4 8" id="KW-1003">Cell membrane</keyword>
<feature type="transmembrane region" description="Helical" evidence="9">
    <location>
        <begin position="12"/>
        <end position="30"/>
    </location>
</feature>
<comment type="function">
    <text evidence="8">Probably a riboflavin-binding protein that interacts with the energy-coupling factor (ECF) ABC-transporter complex.</text>
</comment>
<comment type="caution">
    <text evidence="10">The sequence shown here is derived from an EMBL/GenBank/DDBJ whole genome shotgun (WGS) entry which is preliminary data.</text>
</comment>
<keyword evidence="3 8" id="KW-0813">Transport</keyword>
<evidence type="ECO:0000256" key="4">
    <source>
        <dbReference type="ARBA" id="ARBA00022475"/>
    </source>
</evidence>
<evidence type="ECO:0000256" key="1">
    <source>
        <dbReference type="ARBA" id="ARBA00004651"/>
    </source>
</evidence>
<dbReference type="InterPro" id="IPR025720">
    <property type="entry name" value="RibU"/>
</dbReference>
<dbReference type="PIRSF" id="PIRSF037778">
    <property type="entry name" value="UCP037778_transp_RibU"/>
    <property type="match status" value="1"/>
</dbReference>
<dbReference type="InterPro" id="IPR024529">
    <property type="entry name" value="ECF_trnsprt_substrate-spec"/>
</dbReference>
<dbReference type="AlphaFoldDB" id="A0A7X2V2W3"/>
<comment type="subcellular location">
    <subcellularLocation>
        <location evidence="1">Cell membrane</location>
        <topology evidence="1">Multi-pass membrane protein</topology>
    </subcellularLocation>
</comment>
<organism evidence="10 11">
    <name type="scientific">Metabacillus mangrovi</name>
    <dbReference type="NCBI Taxonomy" id="1491830"/>
    <lineage>
        <taxon>Bacteria</taxon>
        <taxon>Bacillati</taxon>
        <taxon>Bacillota</taxon>
        <taxon>Bacilli</taxon>
        <taxon>Bacillales</taxon>
        <taxon>Bacillaceae</taxon>
        <taxon>Metabacillus</taxon>
    </lineage>
</organism>
<evidence type="ECO:0000256" key="5">
    <source>
        <dbReference type="ARBA" id="ARBA00022692"/>
    </source>
</evidence>
<accession>A0A7X2V2W3</accession>
<dbReference type="RefSeq" id="WP_155110736.1">
    <property type="nucleotide sequence ID" value="NZ_WMIB01000001.1"/>
</dbReference>
<keyword evidence="5 9" id="KW-0812">Transmembrane</keyword>
<sequence>MIQNKLTRTVTTAVLSSMAFLLMLLEIPYPGSAFLKIDFSDIPALAALILFGPGAALTVEALKNVLHYFLQGSGTGVPIDQLSNFIAAALLILPAWFIYKRTQTVKGLMAGLAAGTLSMAVLMSVFNYFVALPVYTYLMGMPKMNAAEIYQFIVIGILPFNLIKGFLISAVFTMVYIRMKAWFDQKSVQTS</sequence>
<dbReference type="Proteomes" id="UP000434639">
    <property type="component" value="Unassembled WGS sequence"/>
</dbReference>
<gene>
    <name evidence="10" type="ORF">GKZ89_02250</name>
</gene>
<evidence type="ECO:0000256" key="6">
    <source>
        <dbReference type="ARBA" id="ARBA00022989"/>
    </source>
</evidence>
<dbReference type="GO" id="GO:0005886">
    <property type="term" value="C:plasma membrane"/>
    <property type="evidence" value="ECO:0007669"/>
    <property type="project" value="UniProtKB-SubCell"/>
</dbReference>
<protein>
    <recommendedName>
        <fullName evidence="8">Riboflavin transporter</fullName>
    </recommendedName>
</protein>
<dbReference type="OrthoDB" id="9809216at2"/>
<dbReference type="PANTHER" id="PTHR38438:SF1">
    <property type="entry name" value="RIBOFLAVIN TRANSPORTER RIBU"/>
    <property type="match status" value="1"/>
</dbReference>
<evidence type="ECO:0000256" key="9">
    <source>
        <dbReference type="SAM" id="Phobius"/>
    </source>
</evidence>